<organism evidence="8 9">
    <name type="scientific">Pseudomonas fluorescens</name>
    <dbReference type="NCBI Taxonomy" id="294"/>
    <lineage>
        <taxon>Bacteria</taxon>
        <taxon>Pseudomonadati</taxon>
        <taxon>Pseudomonadota</taxon>
        <taxon>Gammaproteobacteria</taxon>
        <taxon>Pseudomonadales</taxon>
        <taxon>Pseudomonadaceae</taxon>
        <taxon>Pseudomonas</taxon>
    </lineage>
</organism>
<dbReference type="SUPFAM" id="SSF141371">
    <property type="entry name" value="PilZ domain-like"/>
    <property type="match status" value="1"/>
</dbReference>
<dbReference type="EMBL" id="CABVHQ010000003">
    <property type="protein sequence ID" value="VVN71278.1"/>
    <property type="molecule type" value="Genomic_DNA"/>
</dbReference>
<reference evidence="8 9" key="1">
    <citation type="submission" date="2019-09" db="EMBL/GenBank/DDBJ databases">
        <authorList>
            <person name="Chandra G."/>
            <person name="Truman W A."/>
        </authorList>
    </citation>
    <scope>NUCLEOTIDE SEQUENCE [LARGE SCALE GENOMIC DNA]</scope>
    <source>
        <strain evidence="8">PS691</strain>
    </source>
</reference>
<evidence type="ECO:0000259" key="4">
    <source>
        <dbReference type="Pfam" id="PF07238"/>
    </source>
</evidence>
<sequence length="394" mass="42366">MNSPMNTASNSNVVHESEAQRQHARVKIPAKLRFVDSAGAAMIARVEDLSAGGLSFNAGPQKDLKIGAVHKARLQFVIDNLGLAMDVELQVRSYDRQSGRTGCQFQRLDQQDISTLRHLITSHLSGDIVTMGEVLATLQRDNFTKARKVKDGGHGMSALGRMRAVTFSLAIFLVGLTAFGFIFKSVYGMYFVSHAQAGVVSVPAMNVTMPRDGTVQSLIQADGVAAKGAPLATFSTSMLDVLKGHLTEDQLQPSKVEELFGKQMTGTLTSPCDCTVARQTVSDGQYASKGDVIFELVPRNTEANVEARFSYRQFGDVRPGTAVNFQVAGEDQVRRGTIVSSSSLNSNDLSSDIRVKIKPDAPLDSTLAGSPVEVTSDRGPSLNWLIDKATAASL</sequence>
<dbReference type="PANTHER" id="PTHR30386">
    <property type="entry name" value="MEMBRANE FUSION SUBUNIT OF EMRAB-TOLC MULTIDRUG EFFLUX PUMP"/>
    <property type="match status" value="1"/>
</dbReference>
<evidence type="ECO:0000259" key="7">
    <source>
        <dbReference type="Pfam" id="PF25965"/>
    </source>
</evidence>
<dbReference type="Pfam" id="PF25964">
    <property type="entry name" value="BSH_ALG44"/>
    <property type="match status" value="1"/>
</dbReference>
<dbReference type="EC" id="2.4.1.33" evidence="8"/>
<dbReference type="GO" id="GO:0035438">
    <property type="term" value="F:cyclic-di-GMP binding"/>
    <property type="evidence" value="ECO:0007669"/>
    <property type="project" value="InterPro"/>
</dbReference>
<feature type="domain" description="PilZ" evidence="4">
    <location>
        <begin position="20"/>
        <end position="121"/>
    </location>
</feature>
<feature type="domain" description="ALG44 barrel-sandwich hybrid" evidence="6">
    <location>
        <begin position="205"/>
        <end position="300"/>
    </location>
</feature>
<dbReference type="GO" id="GO:0047643">
    <property type="term" value="F:alginate synthase activity"/>
    <property type="evidence" value="ECO:0007669"/>
    <property type="project" value="UniProtKB-EC"/>
</dbReference>
<evidence type="ECO:0000259" key="5">
    <source>
        <dbReference type="Pfam" id="PF25891"/>
    </source>
</evidence>
<dbReference type="InterPro" id="IPR058835">
    <property type="entry name" value="BSH_ALG44"/>
</dbReference>
<dbReference type="Pfam" id="PF25965">
    <property type="entry name" value="Beta-barrel_ALG44"/>
    <property type="match status" value="1"/>
</dbReference>
<protein>
    <submittedName>
        <fullName evidence="8">Mannuronan synthase</fullName>
        <ecNumber evidence="8">2.4.1.33</ecNumber>
    </submittedName>
</protein>
<feature type="domain" description="ALG44 helical loop" evidence="5">
    <location>
        <begin position="237"/>
        <end position="263"/>
    </location>
</feature>
<dbReference type="InterPro" id="IPR058834">
    <property type="entry name" value="Beta-barrel_ALG44"/>
</dbReference>
<proteinExistence type="predicted"/>
<feature type="domain" description="ALG44 beta-barrel" evidence="7">
    <location>
        <begin position="303"/>
        <end position="382"/>
    </location>
</feature>
<comment type="subcellular location">
    <subcellularLocation>
        <location evidence="1">Cell envelope</location>
    </subcellularLocation>
</comment>
<keyword evidence="3" id="KW-0472">Membrane</keyword>
<feature type="region of interest" description="Disordered" evidence="2">
    <location>
        <begin position="1"/>
        <end position="22"/>
    </location>
</feature>
<feature type="compositionally biased region" description="Polar residues" evidence="2">
    <location>
        <begin position="1"/>
        <end position="14"/>
    </location>
</feature>
<dbReference type="InterPro" id="IPR050739">
    <property type="entry name" value="MFP"/>
</dbReference>
<feature type="transmembrane region" description="Helical" evidence="3">
    <location>
        <begin position="164"/>
        <end position="183"/>
    </location>
</feature>
<dbReference type="Proteomes" id="UP000337909">
    <property type="component" value="Unassembled WGS sequence"/>
</dbReference>
<evidence type="ECO:0000259" key="6">
    <source>
        <dbReference type="Pfam" id="PF25964"/>
    </source>
</evidence>
<accession>A0A5E6ZXP2</accession>
<dbReference type="Gene3D" id="2.40.50.100">
    <property type="match status" value="1"/>
</dbReference>
<evidence type="ECO:0000313" key="8">
    <source>
        <dbReference type="EMBL" id="VVN71278.1"/>
    </source>
</evidence>
<dbReference type="InterPro" id="IPR009875">
    <property type="entry name" value="PilZ_domain"/>
</dbReference>
<dbReference type="Pfam" id="PF25891">
    <property type="entry name" value="Hl_ALG44"/>
    <property type="match status" value="1"/>
</dbReference>
<dbReference type="PANTHER" id="PTHR30386:SF19">
    <property type="entry name" value="MULTIDRUG EXPORT PROTEIN EMRA-RELATED"/>
    <property type="match status" value="1"/>
</dbReference>
<evidence type="ECO:0000313" key="9">
    <source>
        <dbReference type="Proteomes" id="UP000337909"/>
    </source>
</evidence>
<dbReference type="Gene3D" id="2.40.10.220">
    <property type="entry name" value="predicted glycosyltransferase like domains"/>
    <property type="match status" value="1"/>
</dbReference>
<keyword evidence="3" id="KW-1133">Transmembrane helix</keyword>
<gene>
    <name evidence="8" type="ORF">PS691_00429</name>
</gene>
<dbReference type="AlphaFoldDB" id="A0A5E6ZXP2"/>
<name>A0A5E6ZXP2_PSEFL</name>
<dbReference type="GO" id="GO:0030313">
    <property type="term" value="C:cell envelope"/>
    <property type="evidence" value="ECO:0007669"/>
    <property type="project" value="UniProtKB-SubCell"/>
</dbReference>
<keyword evidence="8" id="KW-0328">Glycosyltransferase</keyword>
<evidence type="ECO:0000256" key="2">
    <source>
        <dbReference type="SAM" id="MobiDB-lite"/>
    </source>
</evidence>
<dbReference type="InterPro" id="IPR058833">
    <property type="entry name" value="Hl_ALG44"/>
</dbReference>
<keyword evidence="8" id="KW-0808">Transferase</keyword>
<keyword evidence="3" id="KW-0812">Transmembrane</keyword>
<evidence type="ECO:0000256" key="1">
    <source>
        <dbReference type="ARBA" id="ARBA00004196"/>
    </source>
</evidence>
<dbReference type="Pfam" id="PF07238">
    <property type="entry name" value="PilZ"/>
    <property type="match status" value="1"/>
</dbReference>
<evidence type="ECO:0000256" key="3">
    <source>
        <dbReference type="SAM" id="Phobius"/>
    </source>
</evidence>